<sequence length="494" mass="56994">MDKKRHLLEAEIQRLKARIGTEPEAVLELAQQYVDHSLRLRFPEGSILSLMIMARCAWCLMDYRNGLKYIKRANSELNSLDTDDYRSEILHIHALHYWGQAKYYSAQKYWVSALEHSSLTGDVEIQVECLIGLGNVWRITQEYQLAKSTHELAVTVSNNMRFESLEGKARILLSWDFYLLENYVEMLSVLDGAEEVLSAAPDTTWQAEVWDFRSLALLALERSKDAKVAAANAHELARKHNLVWIMARSFVNLAQIALLENQPDKAAEMLGCAESTAKTFKDNELLSQIYFQQSQVAKNRQDYQASLKAFKTYRKYSVAIAKEQTSRASLDTAIESKNKFAQKARQLTHRIREQHEYDPERRFNQMVSETFWWEQLILFKTELRHSKHSILLIRHPDPNYLTICAELAHCLCGPHDFLSLLGKERIGLLLSEKEPEAQEIFKVLSKMIELHPWARKGLYGELPSLSLQNILTFPFTLEQLEELPIDATTNGYLA</sequence>
<evidence type="ECO:0000313" key="2">
    <source>
        <dbReference type="Proteomes" id="UP000838748"/>
    </source>
</evidence>
<proteinExistence type="predicted"/>
<dbReference type="SUPFAM" id="SSF48452">
    <property type="entry name" value="TPR-like"/>
    <property type="match status" value="2"/>
</dbReference>
<dbReference type="Gene3D" id="1.25.40.10">
    <property type="entry name" value="Tetratricopeptide repeat domain"/>
    <property type="match status" value="2"/>
</dbReference>
<accession>A0ABN8E075</accession>
<name>A0ABN8E075_9VIBR</name>
<keyword evidence="2" id="KW-1185">Reference proteome</keyword>
<dbReference type="RefSeq" id="WP_237360554.1">
    <property type="nucleotide sequence ID" value="NZ_CAKLDM010000001.1"/>
</dbReference>
<dbReference type="EMBL" id="CAKLDM010000001">
    <property type="protein sequence ID" value="CAH0537623.1"/>
    <property type="molecule type" value="Genomic_DNA"/>
</dbReference>
<protein>
    <submittedName>
        <fullName evidence="1">Uncharacterized protein</fullName>
    </submittedName>
</protein>
<reference evidence="1" key="1">
    <citation type="submission" date="2021-11" db="EMBL/GenBank/DDBJ databases">
        <authorList>
            <person name="Rodrigo-Torres L."/>
            <person name="Arahal R. D."/>
            <person name="Lucena T."/>
        </authorList>
    </citation>
    <scope>NUCLEOTIDE SEQUENCE</scope>
    <source>
        <strain evidence="1">CECT 7928</strain>
    </source>
</reference>
<comment type="caution">
    <text evidence="1">The sequence shown here is derived from an EMBL/GenBank/DDBJ whole genome shotgun (WGS) entry which is preliminary data.</text>
</comment>
<dbReference type="InterPro" id="IPR011990">
    <property type="entry name" value="TPR-like_helical_dom_sf"/>
</dbReference>
<organism evidence="1 2">
    <name type="scientific">Vibrio marisflavi CECT 7928</name>
    <dbReference type="NCBI Taxonomy" id="634439"/>
    <lineage>
        <taxon>Bacteria</taxon>
        <taxon>Pseudomonadati</taxon>
        <taxon>Pseudomonadota</taxon>
        <taxon>Gammaproteobacteria</taxon>
        <taxon>Vibrionales</taxon>
        <taxon>Vibrionaceae</taxon>
        <taxon>Vibrio</taxon>
    </lineage>
</organism>
<evidence type="ECO:0000313" key="1">
    <source>
        <dbReference type="EMBL" id="CAH0537623.1"/>
    </source>
</evidence>
<dbReference type="Proteomes" id="UP000838748">
    <property type="component" value="Unassembled WGS sequence"/>
</dbReference>
<gene>
    <name evidence="1" type="ORF">VMF7928_01204</name>
</gene>